<dbReference type="EMBL" id="JACSEA010000023">
    <property type="protein sequence ID" value="KAF7379492.1"/>
    <property type="molecule type" value="Genomic_DNA"/>
</dbReference>
<name>A0A834J0C6_VESVU</name>
<comment type="caution">
    <text evidence="2">The sequence shown here is derived from an EMBL/GenBank/DDBJ whole genome shotgun (WGS) entry which is preliminary data.</text>
</comment>
<proteinExistence type="predicted"/>
<evidence type="ECO:0000313" key="2">
    <source>
        <dbReference type="EMBL" id="KAF7379492.1"/>
    </source>
</evidence>
<accession>A0A834J0C6</accession>
<sequence length="210" mass="23610">MRAFVGISREKAYPWHSNAAAFHPHSTPAVHPRDIKGGPLSRFTLYKPTKATRLKIEKKSRGLATEKSRVSYLKHPTREIPIASEDLDVGVEEKEAWRAKAKVCLWPLSFNIGAGMQGLGGKEASGDRFDGWAVRSRIYDPRGRERICQSGFLIYFGVTTPEARWRPRQNERSMRRDPPIDQPKSFDLVDLTSSTLLHGLSSCEAFSSLA</sequence>
<keyword evidence="3" id="KW-1185">Reference proteome</keyword>
<evidence type="ECO:0000256" key="1">
    <source>
        <dbReference type="SAM" id="MobiDB-lite"/>
    </source>
</evidence>
<gene>
    <name evidence="2" type="ORF">HZH66_014863</name>
</gene>
<organism evidence="2 3">
    <name type="scientific">Vespula vulgaris</name>
    <name type="common">Yellow jacket</name>
    <name type="synonym">Wasp</name>
    <dbReference type="NCBI Taxonomy" id="7454"/>
    <lineage>
        <taxon>Eukaryota</taxon>
        <taxon>Metazoa</taxon>
        <taxon>Ecdysozoa</taxon>
        <taxon>Arthropoda</taxon>
        <taxon>Hexapoda</taxon>
        <taxon>Insecta</taxon>
        <taxon>Pterygota</taxon>
        <taxon>Neoptera</taxon>
        <taxon>Endopterygota</taxon>
        <taxon>Hymenoptera</taxon>
        <taxon>Apocrita</taxon>
        <taxon>Aculeata</taxon>
        <taxon>Vespoidea</taxon>
        <taxon>Vespidae</taxon>
        <taxon>Vespinae</taxon>
        <taxon>Vespula</taxon>
    </lineage>
</organism>
<evidence type="ECO:0000313" key="3">
    <source>
        <dbReference type="Proteomes" id="UP000614350"/>
    </source>
</evidence>
<protein>
    <submittedName>
        <fullName evidence="2">Uncharacterized protein</fullName>
    </submittedName>
</protein>
<dbReference type="Proteomes" id="UP000614350">
    <property type="component" value="Unassembled WGS sequence"/>
</dbReference>
<feature type="compositionally biased region" description="Basic and acidic residues" evidence="1">
    <location>
        <begin position="166"/>
        <end position="179"/>
    </location>
</feature>
<reference evidence="2" key="1">
    <citation type="journal article" date="2020" name="G3 (Bethesda)">
        <title>High-Quality Assemblies for Three Invasive Social Wasps from the &lt;i&gt;Vespula&lt;/i&gt; Genus.</title>
        <authorList>
            <person name="Harrop T.W.R."/>
            <person name="Guhlin J."/>
            <person name="McLaughlin G.M."/>
            <person name="Permina E."/>
            <person name="Stockwell P."/>
            <person name="Gilligan J."/>
            <person name="Le Lec M.F."/>
            <person name="Gruber M.A.M."/>
            <person name="Quinn O."/>
            <person name="Lovegrove M."/>
            <person name="Duncan E.J."/>
            <person name="Remnant E.J."/>
            <person name="Van Eeckhoven J."/>
            <person name="Graham B."/>
            <person name="Knapp R.A."/>
            <person name="Langford K.W."/>
            <person name="Kronenberg Z."/>
            <person name="Press M.O."/>
            <person name="Eacker S.M."/>
            <person name="Wilson-Rankin E.E."/>
            <person name="Purcell J."/>
            <person name="Lester P.J."/>
            <person name="Dearden P.K."/>
        </authorList>
    </citation>
    <scope>NUCLEOTIDE SEQUENCE</scope>
    <source>
        <strain evidence="2">Marl-1</strain>
    </source>
</reference>
<dbReference type="AlphaFoldDB" id="A0A834J0C6"/>
<feature type="region of interest" description="Disordered" evidence="1">
    <location>
        <begin position="166"/>
        <end position="186"/>
    </location>
</feature>